<dbReference type="PRINTS" id="PR00344">
    <property type="entry name" value="BCTRLSENSOR"/>
</dbReference>
<dbReference type="PROSITE" id="PS50885">
    <property type="entry name" value="HAMP"/>
    <property type="match status" value="1"/>
</dbReference>
<evidence type="ECO:0000313" key="12">
    <source>
        <dbReference type="Proteomes" id="UP001651880"/>
    </source>
</evidence>
<evidence type="ECO:0000256" key="7">
    <source>
        <dbReference type="ARBA" id="ARBA00023012"/>
    </source>
</evidence>
<organism evidence="11 12">
    <name type="scientific">Lutispora saccharofermentans</name>
    <dbReference type="NCBI Taxonomy" id="3024236"/>
    <lineage>
        <taxon>Bacteria</taxon>
        <taxon>Bacillati</taxon>
        <taxon>Bacillota</taxon>
        <taxon>Clostridia</taxon>
        <taxon>Lutisporales</taxon>
        <taxon>Lutisporaceae</taxon>
        <taxon>Lutispora</taxon>
    </lineage>
</organism>
<evidence type="ECO:0000259" key="9">
    <source>
        <dbReference type="PROSITE" id="PS50109"/>
    </source>
</evidence>
<keyword evidence="12" id="KW-1185">Reference proteome</keyword>
<dbReference type="CDD" id="cd00082">
    <property type="entry name" value="HisKA"/>
    <property type="match status" value="1"/>
</dbReference>
<evidence type="ECO:0000256" key="3">
    <source>
        <dbReference type="ARBA" id="ARBA00012438"/>
    </source>
</evidence>
<keyword evidence="7" id="KW-0902">Two-component regulatory system</keyword>
<dbReference type="CDD" id="cd06225">
    <property type="entry name" value="HAMP"/>
    <property type="match status" value="1"/>
</dbReference>
<evidence type="ECO:0000256" key="6">
    <source>
        <dbReference type="ARBA" id="ARBA00022777"/>
    </source>
</evidence>
<dbReference type="PANTHER" id="PTHR45453">
    <property type="entry name" value="PHOSPHATE REGULON SENSOR PROTEIN PHOR"/>
    <property type="match status" value="1"/>
</dbReference>
<keyword evidence="4" id="KW-0597">Phosphoprotein</keyword>
<keyword evidence="6 11" id="KW-0418">Kinase</keyword>
<feature type="domain" description="Histidine kinase" evidence="9">
    <location>
        <begin position="269"/>
        <end position="477"/>
    </location>
</feature>
<keyword evidence="5" id="KW-0808">Transferase</keyword>
<evidence type="ECO:0000313" key="11">
    <source>
        <dbReference type="EMBL" id="MCQ1529124.1"/>
    </source>
</evidence>
<dbReference type="Gene3D" id="6.10.340.10">
    <property type="match status" value="1"/>
</dbReference>
<dbReference type="InterPro" id="IPR003661">
    <property type="entry name" value="HisK_dim/P_dom"/>
</dbReference>
<keyword evidence="8" id="KW-1133">Transmembrane helix</keyword>
<dbReference type="GO" id="GO:0016301">
    <property type="term" value="F:kinase activity"/>
    <property type="evidence" value="ECO:0007669"/>
    <property type="project" value="UniProtKB-KW"/>
</dbReference>
<name>A0ABT1NCY3_9FIRM</name>
<dbReference type="SUPFAM" id="SSF55874">
    <property type="entry name" value="ATPase domain of HSP90 chaperone/DNA topoisomerase II/histidine kinase"/>
    <property type="match status" value="1"/>
</dbReference>
<feature type="domain" description="HAMP" evidence="10">
    <location>
        <begin position="202"/>
        <end position="254"/>
    </location>
</feature>
<dbReference type="Pfam" id="PF02518">
    <property type="entry name" value="HATPase_c"/>
    <property type="match status" value="1"/>
</dbReference>
<keyword evidence="8" id="KW-0472">Membrane</keyword>
<dbReference type="Gene3D" id="1.10.287.130">
    <property type="match status" value="1"/>
</dbReference>
<evidence type="ECO:0000256" key="5">
    <source>
        <dbReference type="ARBA" id="ARBA00022679"/>
    </source>
</evidence>
<dbReference type="Proteomes" id="UP001651880">
    <property type="component" value="Unassembled WGS sequence"/>
</dbReference>
<comment type="caution">
    <text evidence="11">The sequence shown here is derived from an EMBL/GenBank/DDBJ whole genome shotgun (WGS) entry which is preliminary data.</text>
</comment>
<dbReference type="InterPro" id="IPR036890">
    <property type="entry name" value="HATPase_C_sf"/>
</dbReference>
<dbReference type="SUPFAM" id="SSF47384">
    <property type="entry name" value="Homodimeric domain of signal transducing histidine kinase"/>
    <property type="match status" value="1"/>
</dbReference>
<dbReference type="Gene3D" id="3.30.565.10">
    <property type="entry name" value="Histidine kinase-like ATPase, C-terminal domain"/>
    <property type="match status" value="1"/>
</dbReference>
<dbReference type="InterPro" id="IPR036097">
    <property type="entry name" value="HisK_dim/P_sf"/>
</dbReference>
<dbReference type="PANTHER" id="PTHR45453:SF1">
    <property type="entry name" value="PHOSPHATE REGULON SENSOR PROTEIN PHOR"/>
    <property type="match status" value="1"/>
</dbReference>
<sequence length="477" mass="52662">MKNKIAFKLTMYFSAALLLFSIIIGSVFMALFRNHTIELHKIDLERRGTAIAGTLSEFMSGAGLGQGMMGRQGGYGGYLRYLDDIAMADVWIVDEDLNLAMTGPMASRQYNYSDLPQDAESVVKEVFQGKTTYSKGFSDMLNAPALTLGTPIMSGDKVVGALLLHSPVEGMNEAVSQGFRILAVSMAAALVLAVLLSAVLAFSFTKPLKKMKSTAMQLAAGDYTAKTGVQQNDEIGDLADTIDVLSRRLDEASHESEKLLKLRRDFVANISHELRTPVTVIRGSLEALSDKVVTEPEQVASYHRQMLNESIFLERLVNDLLDLSRLQNADFRIEMQELNLCEVLNDAVRSAKHMAQPKEVEIKLEQDTQMCAVTGDYGRLRQMLLIIIDNAVKFSPQKGVVAISLKGNEIIIGDRGMGIPAEDLPYIFDRFYKVKSSENKNGTGLGLAIAKQIAERHNIRLSVSSKLEEGTEFRFVF</sequence>
<dbReference type="RefSeq" id="WP_255226640.1">
    <property type="nucleotide sequence ID" value="NZ_JAJEKE010000003.1"/>
</dbReference>
<dbReference type="SMART" id="SM00387">
    <property type="entry name" value="HATPase_c"/>
    <property type="match status" value="1"/>
</dbReference>
<protein>
    <recommendedName>
        <fullName evidence="3">histidine kinase</fullName>
        <ecNumber evidence="3">2.7.13.3</ecNumber>
    </recommendedName>
</protein>
<comment type="subcellular location">
    <subcellularLocation>
        <location evidence="2">Membrane</location>
    </subcellularLocation>
</comment>
<dbReference type="SMART" id="SM00388">
    <property type="entry name" value="HisKA"/>
    <property type="match status" value="1"/>
</dbReference>
<dbReference type="Pfam" id="PF00672">
    <property type="entry name" value="HAMP"/>
    <property type="match status" value="1"/>
</dbReference>
<evidence type="ECO:0000256" key="1">
    <source>
        <dbReference type="ARBA" id="ARBA00000085"/>
    </source>
</evidence>
<keyword evidence="8" id="KW-0812">Transmembrane</keyword>
<accession>A0ABT1NCY3</accession>
<evidence type="ECO:0000256" key="2">
    <source>
        <dbReference type="ARBA" id="ARBA00004370"/>
    </source>
</evidence>
<dbReference type="SUPFAM" id="SSF158472">
    <property type="entry name" value="HAMP domain-like"/>
    <property type="match status" value="1"/>
</dbReference>
<dbReference type="PROSITE" id="PS50109">
    <property type="entry name" value="HIS_KIN"/>
    <property type="match status" value="1"/>
</dbReference>
<dbReference type="SMART" id="SM00304">
    <property type="entry name" value="HAMP"/>
    <property type="match status" value="1"/>
</dbReference>
<proteinExistence type="predicted"/>
<dbReference type="InterPro" id="IPR003594">
    <property type="entry name" value="HATPase_dom"/>
</dbReference>
<dbReference type="InterPro" id="IPR005467">
    <property type="entry name" value="His_kinase_dom"/>
</dbReference>
<gene>
    <name evidence="11" type="ORF">LJD61_06120</name>
</gene>
<dbReference type="Pfam" id="PF00512">
    <property type="entry name" value="HisKA"/>
    <property type="match status" value="1"/>
</dbReference>
<dbReference type="CDD" id="cd00075">
    <property type="entry name" value="HATPase"/>
    <property type="match status" value="1"/>
</dbReference>
<evidence type="ECO:0000256" key="4">
    <source>
        <dbReference type="ARBA" id="ARBA00022553"/>
    </source>
</evidence>
<dbReference type="EC" id="2.7.13.3" evidence="3"/>
<evidence type="ECO:0000259" key="10">
    <source>
        <dbReference type="PROSITE" id="PS50885"/>
    </source>
</evidence>
<comment type="catalytic activity">
    <reaction evidence="1">
        <text>ATP + protein L-histidine = ADP + protein N-phospho-L-histidine.</text>
        <dbReference type="EC" id="2.7.13.3"/>
    </reaction>
</comment>
<feature type="transmembrane region" description="Helical" evidence="8">
    <location>
        <begin position="181"/>
        <end position="204"/>
    </location>
</feature>
<reference evidence="11 12" key="1">
    <citation type="submission" date="2021-10" db="EMBL/GenBank/DDBJ databases">
        <title>Lutispora strain m25 sp. nov., a thermophilic, non-spore-forming bacterium isolated from a lab-scale methanogenic bioreactor digesting anaerobic sludge.</title>
        <authorList>
            <person name="El Houari A."/>
            <person name="Mcdonald J."/>
        </authorList>
    </citation>
    <scope>NUCLEOTIDE SEQUENCE [LARGE SCALE GENOMIC DNA]</scope>
    <source>
        <strain evidence="12">m25</strain>
    </source>
</reference>
<dbReference type="InterPro" id="IPR004358">
    <property type="entry name" value="Sig_transdc_His_kin-like_C"/>
</dbReference>
<feature type="transmembrane region" description="Helical" evidence="8">
    <location>
        <begin position="12"/>
        <end position="32"/>
    </location>
</feature>
<dbReference type="EMBL" id="JAJEKE010000003">
    <property type="protein sequence ID" value="MCQ1529124.1"/>
    <property type="molecule type" value="Genomic_DNA"/>
</dbReference>
<dbReference type="InterPro" id="IPR050351">
    <property type="entry name" value="BphY/WalK/GraS-like"/>
</dbReference>
<dbReference type="InterPro" id="IPR003660">
    <property type="entry name" value="HAMP_dom"/>
</dbReference>
<evidence type="ECO:0000256" key="8">
    <source>
        <dbReference type="SAM" id="Phobius"/>
    </source>
</evidence>